<evidence type="ECO:0000313" key="3">
    <source>
        <dbReference type="RefSeq" id="XP_042602181.1"/>
    </source>
</evidence>
<dbReference type="InterPro" id="IPR013568">
    <property type="entry name" value="SEFIR_dom"/>
</dbReference>
<dbReference type="Proteomes" id="UP001155660">
    <property type="component" value="Chromosome B20"/>
</dbReference>
<dbReference type="KEGG" id="ccar:109073389"/>
<proteinExistence type="predicted"/>
<dbReference type="GeneID" id="109073389"/>
<feature type="region of interest" description="Disordered" evidence="1">
    <location>
        <begin position="173"/>
        <end position="209"/>
    </location>
</feature>
<dbReference type="GO" id="GO:0043123">
    <property type="term" value="P:positive regulation of canonical NF-kappaB signal transduction"/>
    <property type="evidence" value="ECO:0007669"/>
    <property type="project" value="TreeGrafter"/>
</dbReference>
<feature type="compositionally biased region" description="Polar residues" evidence="1">
    <location>
        <begin position="173"/>
        <end position="193"/>
    </location>
</feature>
<evidence type="ECO:0000256" key="1">
    <source>
        <dbReference type="SAM" id="MobiDB-lite"/>
    </source>
</evidence>
<evidence type="ECO:0000259" key="2">
    <source>
        <dbReference type="PROSITE" id="PS51534"/>
    </source>
</evidence>
<dbReference type="GO" id="GO:0006959">
    <property type="term" value="P:humoral immune response"/>
    <property type="evidence" value="ECO:0007669"/>
    <property type="project" value="TreeGrafter"/>
</dbReference>
<dbReference type="OrthoDB" id="6021171at2759"/>
<dbReference type="InterPro" id="IPR053047">
    <property type="entry name" value="E3_ubiq_ligase_TRAF3IP2"/>
</dbReference>
<organism evidence="3">
    <name type="scientific">Cyprinus carpio</name>
    <name type="common">Common carp</name>
    <dbReference type="NCBI Taxonomy" id="7962"/>
    <lineage>
        <taxon>Eukaryota</taxon>
        <taxon>Metazoa</taxon>
        <taxon>Chordata</taxon>
        <taxon>Craniata</taxon>
        <taxon>Vertebrata</taxon>
        <taxon>Euteleostomi</taxon>
        <taxon>Actinopterygii</taxon>
        <taxon>Neopterygii</taxon>
        <taxon>Teleostei</taxon>
        <taxon>Ostariophysi</taxon>
        <taxon>Cypriniformes</taxon>
        <taxon>Cyprinidae</taxon>
        <taxon>Cyprininae</taxon>
        <taxon>Cyprinus</taxon>
    </lineage>
</organism>
<dbReference type="PROSITE" id="PS51534">
    <property type="entry name" value="SEFIR"/>
    <property type="match status" value="1"/>
</dbReference>
<protein>
    <submittedName>
        <fullName evidence="3">Uncharacterized protein traf3ip2a</fullName>
    </submittedName>
</protein>
<dbReference type="CTD" id="606616"/>
<dbReference type="RefSeq" id="XP_042602181.1">
    <property type="nucleotide sequence ID" value="XM_042746247.1"/>
</dbReference>
<reference evidence="3" key="1">
    <citation type="submission" date="2025-08" db="UniProtKB">
        <authorList>
            <consortium name="RefSeq"/>
        </authorList>
    </citation>
    <scope>IDENTIFICATION</scope>
    <source>
        <tissue evidence="3">Muscle</tissue>
    </source>
</reference>
<feature type="domain" description="SEFIR" evidence="2">
    <location>
        <begin position="311"/>
        <end position="448"/>
    </location>
</feature>
<sequence>MWTFPNLHRTERFLSKPKAGVSLFTALQEETGSRQISQSEFRNTGKAMDSFPDCCPHLSMPVETDESMTLSSLNLAWPACQQCQSHTLKDTGKSGRFIPEMRVCDVSRLDKFDGCYQLPPKDLRVSPLTRLSMSDSQHTESAAGLPSLYLPRSSGRHLQKDYRAHIEDLSEDFSGTSLQNPCSSPHPHTQNPVSEDEESLEKPSPLRSDLREDFCRYSPAKQPGFYDEYPPDLLYHWHKQSANYPQPNYLLNPFLPEHARQVAVVRPPQVTSRQSTAPVRELMSEVCVQPSQQGVGHPQTLRRNISLPDDCRDIFITYSVDTAAELMPFVNFLINQGFRPAIDIFEDRVRQMDINKWMDSFLKNKSVLIIVVISPKYKTDVEGDGSDQHGLHTKYIHTQIQNEFILQRCLNFRLVPVLFPSANQSHVPLWLQSTRLYRWPEDAKDLLLRLLREEKYIVPPLGKELMLTIKPL</sequence>
<dbReference type="AlphaFoldDB" id="A0A9R0AMQ8"/>
<dbReference type="PANTHER" id="PTHR34257:SF4">
    <property type="entry name" value="ADAPTER PROTEIN CIKS"/>
    <property type="match status" value="1"/>
</dbReference>
<name>A0A9R0AMQ8_CYPCA</name>
<accession>A0A9R0AMQ8</accession>
<dbReference type="Pfam" id="PF08357">
    <property type="entry name" value="SEFIR"/>
    <property type="match status" value="1"/>
</dbReference>
<dbReference type="PANTHER" id="PTHR34257">
    <property type="entry name" value="ADAPTER PROTEIN CIKS"/>
    <property type="match status" value="1"/>
</dbReference>
<gene>
    <name evidence="3" type="primary">traf3ip2a</name>
</gene>